<evidence type="ECO:0000313" key="2">
    <source>
        <dbReference type="Proteomes" id="UP000016936"/>
    </source>
</evidence>
<sequence length="140" mass="15308">MAPPKAPKAESSSATRLLRLASERRLDSPPWALKSLFSANHFTVTAPLNQNPMHDIITTNQTHTTYLGKQQYALTRLDLRHPQDVTIPTISLGIVTVAPNDATSPLFPSTSPLPGPYSRSFALSSSIQVHTHIVHMLSAF</sequence>
<name>M2UH54_COCH5</name>
<gene>
    <name evidence="1" type="ORF">COCHEDRAFT_1026130</name>
</gene>
<reference evidence="1 2" key="1">
    <citation type="journal article" date="2012" name="PLoS Pathog.">
        <title>Diverse lifestyles and strategies of plant pathogenesis encoded in the genomes of eighteen Dothideomycetes fungi.</title>
        <authorList>
            <person name="Ohm R.A."/>
            <person name="Feau N."/>
            <person name="Henrissat B."/>
            <person name="Schoch C.L."/>
            <person name="Horwitz B.A."/>
            <person name="Barry K.W."/>
            <person name="Condon B.J."/>
            <person name="Copeland A.C."/>
            <person name="Dhillon B."/>
            <person name="Glaser F."/>
            <person name="Hesse C.N."/>
            <person name="Kosti I."/>
            <person name="LaButti K."/>
            <person name="Lindquist E.A."/>
            <person name="Lucas S."/>
            <person name="Salamov A.A."/>
            <person name="Bradshaw R.E."/>
            <person name="Ciuffetti L."/>
            <person name="Hamelin R.C."/>
            <person name="Kema G.H.J."/>
            <person name="Lawrence C."/>
            <person name="Scott J.A."/>
            <person name="Spatafora J.W."/>
            <person name="Turgeon B.G."/>
            <person name="de Wit P.J.G.M."/>
            <person name="Zhong S."/>
            <person name="Goodwin S.B."/>
            <person name="Grigoriev I.V."/>
        </authorList>
    </citation>
    <scope>NUCLEOTIDE SEQUENCE [LARGE SCALE GENOMIC DNA]</scope>
    <source>
        <strain evidence="2">C5 / ATCC 48332 / race O</strain>
    </source>
</reference>
<dbReference type="Proteomes" id="UP000016936">
    <property type="component" value="Unassembled WGS sequence"/>
</dbReference>
<accession>M2UH54</accession>
<keyword evidence="2" id="KW-1185">Reference proteome</keyword>
<reference evidence="2" key="2">
    <citation type="journal article" date="2013" name="PLoS Genet.">
        <title>Comparative genome structure, secondary metabolite, and effector coding capacity across Cochliobolus pathogens.</title>
        <authorList>
            <person name="Condon B.J."/>
            <person name="Leng Y."/>
            <person name="Wu D."/>
            <person name="Bushley K.E."/>
            <person name="Ohm R.A."/>
            <person name="Otillar R."/>
            <person name="Martin J."/>
            <person name="Schackwitz W."/>
            <person name="Grimwood J."/>
            <person name="MohdZainudin N."/>
            <person name="Xue C."/>
            <person name="Wang R."/>
            <person name="Manning V.A."/>
            <person name="Dhillon B."/>
            <person name="Tu Z.J."/>
            <person name="Steffenson B.J."/>
            <person name="Salamov A."/>
            <person name="Sun H."/>
            <person name="Lowry S."/>
            <person name="LaButti K."/>
            <person name="Han J."/>
            <person name="Copeland A."/>
            <person name="Lindquist E."/>
            <person name="Barry K."/>
            <person name="Schmutz J."/>
            <person name="Baker S.E."/>
            <person name="Ciuffetti L.M."/>
            <person name="Grigoriev I.V."/>
            <person name="Zhong S."/>
            <person name="Turgeon B.G."/>
        </authorList>
    </citation>
    <scope>NUCLEOTIDE SEQUENCE [LARGE SCALE GENOMIC DNA]</scope>
    <source>
        <strain evidence="2">C5 / ATCC 48332 / race O</strain>
    </source>
</reference>
<organism evidence="1 2">
    <name type="scientific">Cochliobolus heterostrophus (strain C5 / ATCC 48332 / race O)</name>
    <name type="common">Southern corn leaf blight fungus</name>
    <name type="synonym">Bipolaris maydis</name>
    <dbReference type="NCBI Taxonomy" id="701091"/>
    <lineage>
        <taxon>Eukaryota</taxon>
        <taxon>Fungi</taxon>
        <taxon>Dikarya</taxon>
        <taxon>Ascomycota</taxon>
        <taxon>Pezizomycotina</taxon>
        <taxon>Dothideomycetes</taxon>
        <taxon>Pleosporomycetidae</taxon>
        <taxon>Pleosporales</taxon>
        <taxon>Pleosporineae</taxon>
        <taxon>Pleosporaceae</taxon>
        <taxon>Bipolaris</taxon>
    </lineage>
</organism>
<evidence type="ECO:0000313" key="1">
    <source>
        <dbReference type="EMBL" id="EMD97779.1"/>
    </source>
</evidence>
<dbReference type="HOGENOM" id="CLU_1834970_0_0_1"/>
<dbReference type="AlphaFoldDB" id="M2UH54"/>
<proteinExistence type="predicted"/>
<dbReference type="EMBL" id="KB445569">
    <property type="protein sequence ID" value="EMD97779.1"/>
    <property type="molecule type" value="Genomic_DNA"/>
</dbReference>
<protein>
    <submittedName>
        <fullName evidence="1">Uncharacterized protein</fullName>
    </submittedName>
</protein>